<dbReference type="AlphaFoldDB" id="N8QAS5"/>
<feature type="transmembrane region" description="Helical" evidence="1">
    <location>
        <begin position="191"/>
        <end position="211"/>
    </location>
</feature>
<keyword evidence="1" id="KW-1133">Transmembrane helix</keyword>
<dbReference type="InterPro" id="IPR025238">
    <property type="entry name" value="DUF4184"/>
</dbReference>
<evidence type="ECO:0008006" key="4">
    <source>
        <dbReference type="Google" id="ProtNLM"/>
    </source>
</evidence>
<name>N8QAS5_9GAMM</name>
<keyword evidence="1" id="KW-0472">Membrane</keyword>
<accession>N8QAS5</accession>
<evidence type="ECO:0000313" key="2">
    <source>
        <dbReference type="EMBL" id="ENU20298.1"/>
    </source>
</evidence>
<evidence type="ECO:0000256" key="1">
    <source>
        <dbReference type="SAM" id="Phobius"/>
    </source>
</evidence>
<reference evidence="2 3" key="1">
    <citation type="submission" date="2013-02" db="EMBL/GenBank/DDBJ databases">
        <title>The Genome Sequence of Acinetobacter sp. ANC 3994.</title>
        <authorList>
            <consortium name="The Broad Institute Genome Sequencing Platform"/>
            <consortium name="The Broad Institute Genome Sequencing Center for Infectious Disease"/>
            <person name="Cerqueira G."/>
            <person name="Feldgarden M."/>
            <person name="Courvalin P."/>
            <person name="Perichon B."/>
            <person name="Grillot-Courvalin C."/>
            <person name="Clermont D."/>
            <person name="Rocha E."/>
            <person name="Yoon E.-J."/>
            <person name="Nemec A."/>
            <person name="Walker B."/>
            <person name="Young S.K."/>
            <person name="Zeng Q."/>
            <person name="Gargeya S."/>
            <person name="Fitzgerald M."/>
            <person name="Haas B."/>
            <person name="Abouelleil A."/>
            <person name="Alvarado L."/>
            <person name="Arachchi H.M."/>
            <person name="Berlin A.M."/>
            <person name="Chapman S.B."/>
            <person name="Dewar J."/>
            <person name="Goldberg J."/>
            <person name="Griggs A."/>
            <person name="Gujja S."/>
            <person name="Hansen M."/>
            <person name="Howarth C."/>
            <person name="Imamovic A."/>
            <person name="Larimer J."/>
            <person name="McCowan C."/>
            <person name="Murphy C."/>
            <person name="Neiman D."/>
            <person name="Pearson M."/>
            <person name="Priest M."/>
            <person name="Roberts A."/>
            <person name="Saif S."/>
            <person name="Shea T."/>
            <person name="Sisk P."/>
            <person name="Sykes S."/>
            <person name="Wortman J."/>
            <person name="Nusbaum C."/>
            <person name="Birren B."/>
        </authorList>
    </citation>
    <scope>NUCLEOTIDE SEQUENCE [LARGE SCALE GENOMIC DNA]</scope>
    <source>
        <strain evidence="2 3">ANC 3994</strain>
    </source>
</reference>
<protein>
    <recommendedName>
        <fullName evidence="4">DUF4184 domain-containing protein</fullName>
    </recommendedName>
</protein>
<dbReference type="RefSeq" id="WP_004651704.1">
    <property type="nucleotide sequence ID" value="NZ_KB849176.1"/>
</dbReference>
<dbReference type="eggNOG" id="ENOG50331ZI">
    <property type="taxonomic scope" value="Bacteria"/>
</dbReference>
<dbReference type="PATRIC" id="fig|1217715.3.peg.1314"/>
<dbReference type="Pfam" id="PF13803">
    <property type="entry name" value="DUF4184"/>
    <property type="match status" value="1"/>
</dbReference>
<feature type="transmembrane region" description="Helical" evidence="1">
    <location>
        <begin position="217"/>
        <end position="241"/>
    </location>
</feature>
<evidence type="ECO:0000313" key="3">
    <source>
        <dbReference type="Proteomes" id="UP000013086"/>
    </source>
</evidence>
<organism evidence="2 3">
    <name type="scientific">Acinetobacter bohemicus ANC 3994</name>
    <dbReference type="NCBI Taxonomy" id="1217715"/>
    <lineage>
        <taxon>Bacteria</taxon>
        <taxon>Pseudomonadati</taxon>
        <taxon>Pseudomonadota</taxon>
        <taxon>Gammaproteobacteria</taxon>
        <taxon>Moraxellales</taxon>
        <taxon>Moraxellaceae</taxon>
        <taxon>Acinetobacter</taxon>
    </lineage>
</organism>
<feature type="transmembrane region" description="Helical" evidence="1">
    <location>
        <begin position="105"/>
        <end position="125"/>
    </location>
</feature>
<comment type="caution">
    <text evidence="2">The sequence shown here is derived from an EMBL/GenBank/DDBJ whole genome shotgun (WGS) entry which is preliminary data.</text>
</comment>
<dbReference type="OrthoDB" id="8481923at2"/>
<gene>
    <name evidence="2" type="ORF">F994_01357</name>
</gene>
<feature type="transmembrane region" description="Helical" evidence="1">
    <location>
        <begin position="51"/>
        <end position="73"/>
    </location>
</feature>
<dbReference type="HOGENOM" id="CLU_063873_3_0_6"/>
<dbReference type="Proteomes" id="UP000013086">
    <property type="component" value="Unassembled WGS sequence"/>
</dbReference>
<dbReference type="EMBL" id="APOH01000011">
    <property type="protein sequence ID" value="ENU20298.1"/>
    <property type="molecule type" value="Genomic_DNA"/>
</dbReference>
<keyword evidence="1" id="KW-0812">Transmembrane</keyword>
<proteinExistence type="predicted"/>
<feature type="transmembrane region" description="Helical" evidence="1">
    <location>
        <begin position="162"/>
        <end position="179"/>
    </location>
</feature>
<sequence>MPFTFSHTVAAFLFKPWLNKLSLTGVVLGCMAPDFEYFLRMRMQGEFGHHIAGIFLFNLPVSILVALVFHQVIRDEMIGHSPWFLKKRVLIFQNLDWFGYLKNHYLMVIISILFGIFTHIVWDAFTHQTGFFVQKLVVLQNTISIADFNIPLYKIFQHLSSSLGLMIIAIYFFKLPFYTSIQTNNERKTLWMYWGVILVLLGCLLGLWSIFNSDLKFSLVHVLVAAIACSFWSILIVSLFFKMMKNRKIINTK</sequence>